<dbReference type="Pfam" id="PF00248">
    <property type="entry name" value="Aldo_ket_red"/>
    <property type="match status" value="1"/>
</dbReference>
<dbReference type="PANTHER" id="PTHR43364:SF4">
    <property type="entry name" value="NAD(P)-LINKED OXIDOREDUCTASE SUPERFAMILY PROTEIN"/>
    <property type="match status" value="1"/>
</dbReference>
<dbReference type="OrthoDB" id="2310150at2759"/>
<gene>
    <name evidence="3" type="ORF">VC83_03211</name>
</gene>
<dbReference type="InterPro" id="IPR036812">
    <property type="entry name" value="NAD(P)_OxRdtase_dom_sf"/>
</dbReference>
<dbReference type="SUPFAM" id="SSF51430">
    <property type="entry name" value="NAD(P)-linked oxidoreductase"/>
    <property type="match status" value="1"/>
</dbReference>
<feature type="domain" description="NADP-dependent oxidoreductase" evidence="2">
    <location>
        <begin position="31"/>
        <end position="320"/>
    </location>
</feature>
<dbReference type="InterPro" id="IPR023210">
    <property type="entry name" value="NADP_OxRdtase_dom"/>
</dbReference>
<dbReference type="CDD" id="cd19075">
    <property type="entry name" value="AKR_AKR7A1-5"/>
    <property type="match status" value="1"/>
</dbReference>
<keyword evidence="1" id="KW-0560">Oxidoreductase</keyword>
<dbReference type="InterPro" id="IPR050523">
    <property type="entry name" value="AKR_Detox_Biosynth"/>
</dbReference>
<reference evidence="3" key="1">
    <citation type="submission" date="2016-03" db="EMBL/GenBank/DDBJ databases">
        <title>Updated assembly of Pseudogymnoascus destructans, the fungus causing white-nose syndrome of bats.</title>
        <authorList>
            <person name="Palmer J.M."/>
            <person name="Drees K.P."/>
            <person name="Foster J.T."/>
            <person name="Lindner D.L."/>
        </authorList>
    </citation>
    <scope>NUCLEOTIDE SEQUENCE [LARGE SCALE GENOMIC DNA]</scope>
    <source>
        <strain evidence="3">20631-21</strain>
    </source>
</reference>
<dbReference type="VEuPathDB" id="FungiDB:GMDG_06815"/>
<proteinExistence type="predicted"/>
<dbReference type="PRINTS" id="PR00069">
    <property type="entry name" value="ALDKETRDTASE"/>
</dbReference>
<dbReference type="RefSeq" id="XP_024325473.1">
    <property type="nucleotide sequence ID" value="XM_024466859.1"/>
</dbReference>
<name>A0A177AG06_9PEZI</name>
<dbReference type="Proteomes" id="UP000077154">
    <property type="component" value="Unassembled WGS sequence"/>
</dbReference>
<dbReference type="GO" id="GO:0016491">
    <property type="term" value="F:oxidoreductase activity"/>
    <property type="evidence" value="ECO:0007669"/>
    <property type="project" value="UniProtKB-KW"/>
</dbReference>
<evidence type="ECO:0000313" key="3">
    <source>
        <dbReference type="EMBL" id="OAF60191.1"/>
    </source>
</evidence>
<dbReference type="InterPro" id="IPR020471">
    <property type="entry name" value="AKR"/>
</dbReference>
<dbReference type="Gene3D" id="3.20.20.100">
    <property type="entry name" value="NADP-dependent oxidoreductase domain"/>
    <property type="match status" value="1"/>
</dbReference>
<evidence type="ECO:0000259" key="2">
    <source>
        <dbReference type="Pfam" id="PF00248"/>
    </source>
</evidence>
<dbReference type="GeneID" id="36286288"/>
<dbReference type="PANTHER" id="PTHR43364">
    <property type="entry name" value="NADH-SPECIFIC METHYLGLYOXAL REDUCTASE-RELATED"/>
    <property type="match status" value="1"/>
</dbReference>
<accession>A0A177AG06</accession>
<dbReference type="EMBL" id="KV441392">
    <property type="protein sequence ID" value="OAF60191.1"/>
    <property type="molecule type" value="Genomic_DNA"/>
</dbReference>
<dbReference type="eggNOG" id="ENOG502QU2T">
    <property type="taxonomic scope" value="Eukaryota"/>
</dbReference>
<organism evidence="3">
    <name type="scientific">Pseudogymnoascus destructans</name>
    <dbReference type="NCBI Taxonomy" id="655981"/>
    <lineage>
        <taxon>Eukaryota</taxon>
        <taxon>Fungi</taxon>
        <taxon>Dikarya</taxon>
        <taxon>Ascomycota</taxon>
        <taxon>Pezizomycotina</taxon>
        <taxon>Leotiomycetes</taxon>
        <taxon>Thelebolales</taxon>
        <taxon>Thelebolaceae</taxon>
        <taxon>Pseudogymnoascus</taxon>
    </lineage>
</organism>
<protein>
    <recommendedName>
        <fullName evidence="2">NADP-dependent oxidoreductase domain-containing protein</fullName>
    </recommendedName>
</protein>
<sequence>MLLIPTSPNPHAVLGLLTFGPDPSSGARITSLPQFAKVLDVYQSRGYYEVDTARSYGNGTQEAFTRAAGWKERGLTLATKSLPECHRGHSAANLPEKVEASLRELGTDCVDIFYLHTADRSVPFAETLEAVDKLHKDGKFVRFGISNFAAFEVAEIVVTCQQRGWVRPTIYQGMYNALTRSAEAELFPALRRYGLAFYAYNPLAAGIFSGKYTSEADRPEEGRFSNVDSKRGERYRERYFRHGVFEALRSVRSVTEGEGLTLVEVAIRWLVHHSGLKIVHGGPDAVILGVSSLAQLEENLDAMEAGRLPEAVIMALDEAWKNVRPESSDYWIGKLEYDYDTRKALFSI</sequence>
<dbReference type="AlphaFoldDB" id="A0A177AG06"/>
<evidence type="ECO:0000256" key="1">
    <source>
        <dbReference type="ARBA" id="ARBA00023002"/>
    </source>
</evidence>